<feature type="non-terminal residue" evidence="1">
    <location>
        <position position="127"/>
    </location>
</feature>
<protein>
    <submittedName>
        <fullName evidence="1">Uncharacterized protein</fullName>
    </submittedName>
</protein>
<gene>
    <name evidence="1" type="ORF">g.38</name>
</gene>
<dbReference type="EMBL" id="GDQN01007816">
    <property type="protein sequence ID" value="JAT83238.1"/>
    <property type="molecule type" value="Transcribed_RNA"/>
</dbReference>
<reference evidence="1" key="1">
    <citation type="submission" date="2015-09" db="EMBL/GenBank/DDBJ databases">
        <title>De novo assembly of Pectinophora gossypiella (Pink Bollworm) gut transcriptome.</title>
        <authorList>
            <person name="Tassone E.E."/>
        </authorList>
    </citation>
    <scope>NUCLEOTIDE SEQUENCE</scope>
</reference>
<dbReference type="OrthoDB" id="339325at2759"/>
<evidence type="ECO:0000313" key="1">
    <source>
        <dbReference type="EMBL" id="JAT83238.1"/>
    </source>
</evidence>
<accession>A0A1E1W8C8</accession>
<sequence>ITYNPSLSCLHRRGLLALQRAAYFCAPLVENCFDALFKLILVLNAQAVDTFWVSVVNIAAKMDLNAPEDDAANAFKDALQIQGPSPETLDQDKKSLFWTAGVMDCFSTVFSLFSRADLKPAKDGDWE</sequence>
<dbReference type="AlphaFoldDB" id="A0A1E1W8C8"/>
<proteinExistence type="predicted"/>
<feature type="non-terminal residue" evidence="1">
    <location>
        <position position="1"/>
    </location>
</feature>
<name>A0A1E1W8C8_PECGO</name>
<organism evidence="1">
    <name type="scientific">Pectinophora gossypiella</name>
    <name type="common">Cotton pink bollworm</name>
    <name type="synonym">Depressaria gossypiella</name>
    <dbReference type="NCBI Taxonomy" id="13191"/>
    <lineage>
        <taxon>Eukaryota</taxon>
        <taxon>Metazoa</taxon>
        <taxon>Ecdysozoa</taxon>
        <taxon>Arthropoda</taxon>
        <taxon>Hexapoda</taxon>
        <taxon>Insecta</taxon>
        <taxon>Pterygota</taxon>
        <taxon>Neoptera</taxon>
        <taxon>Endopterygota</taxon>
        <taxon>Lepidoptera</taxon>
        <taxon>Glossata</taxon>
        <taxon>Ditrysia</taxon>
        <taxon>Gelechioidea</taxon>
        <taxon>Gelechiidae</taxon>
        <taxon>Apatetrinae</taxon>
        <taxon>Pectinophora</taxon>
    </lineage>
</organism>